<evidence type="ECO:0000313" key="4">
    <source>
        <dbReference type="Proteomes" id="UP001380186"/>
    </source>
</evidence>
<name>A0ABN7CC98_9FLAO</name>
<dbReference type="Proteomes" id="UP001380186">
    <property type="component" value="Chromosome"/>
</dbReference>
<evidence type="ECO:0000259" key="1">
    <source>
        <dbReference type="Pfam" id="PF13175"/>
    </source>
</evidence>
<dbReference type="PANTHER" id="PTHR43581:SF4">
    <property type="entry name" value="ATP_GTP PHOSPHATASE"/>
    <property type="match status" value="1"/>
</dbReference>
<dbReference type="Pfam" id="PF20469">
    <property type="entry name" value="OLD-like_TOPRIM"/>
    <property type="match status" value="1"/>
</dbReference>
<dbReference type="EMBL" id="AP029022">
    <property type="protein sequence ID" value="BEV03945.1"/>
    <property type="molecule type" value="Genomic_DNA"/>
</dbReference>
<sequence length="623" mass="72171">MYIHQLKLWNFRKYGSETFDLNYPHLDVSFSQGLNLLIGENDSGKSAIIDAIKTVLKAHAYEWIRAEDKDFHINSESQISDRLRIEIHFKGITDDEAKNFIEWLGWEDEKIKIDDGNGNISEETVKIPKLILIYDVERKNGNIIPSDIRAGMDGTGHILNAEAKEYLRCTYLKPLRDAENELIAKKNSRLAKILSDHKLFKNIDTNHPLIETFKRANTDVRNFFNDNNGDESNKSQIKDVIDEFLKDFIEEDYSSKFDVTETDTKQILEKISLGIEGKNNLGLGTLNRIFMATELLHLRRNWNGLKLCIIEELEAHLHPQAQMKIIEKLKKESEQSNIQFILTTHSPNIASKVDLKSLIICKENDVFPMGEDFTILGDEIKIGKYKNSYDYLERFLDVTKSNLFFAKGIILVEGWSEEILLPEIAKKIGYDLTKKEISIINVASTAFLHFAKIFLRNDGKNMNIPVSIITDLDEQEYIRERKKDENGNDIRNEYNYLKQSITEYEEKRGAKSSEIIENNDEIKVFVSNQWTLEWCLLKSNALNEIFKELIKKIHPDTFLTCTSEQEYEIALSKLLLSKSFHKTEIAYLLSNELKKIESLEIENEDTLSYLKDAIKHVCNYGNR</sequence>
<accession>A0ABN7CC98</accession>
<dbReference type="InterPro" id="IPR041685">
    <property type="entry name" value="AAA_GajA/Old/RecF-like"/>
</dbReference>
<dbReference type="CDD" id="cd01026">
    <property type="entry name" value="TOPRIM_OLD"/>
    <property type="match status" value="1"/>
</dbReference>
<feature type="domain" description="Endonuclease GajA/Old nuclease/RecF-like AAA" evidence="1">
    <location>
        <begin position="1"/>
        <end position="350"/>
    </location>
</feature>
<dbReference type="SUPFAM" id="SSF52540">
    <property type="entry name" value="P-loop containing nucleoside triphosphate hydrolases"/>
    <property type="match status" value="1"/>
</dbReference>
<organism evidence="3 4">
    <name type="scientific">Chryseobacterium gambrini</name>
    <dbReference type="NCBI Taxonomy" id="373672"/>
    <lineage>
        <taxon>Bacteria</taxon>
        <taxon>Pseudomonadati</taxon>
        <taxon>Bacteroidota</taxon>
        <taxon>Flavobacteriia</taxon>
        <taxon>Flavobacteriales</taxon>
        <taxon>Weeksellaceae</taxon>
        <taxon>Chryseobacterium group</taxon>
        <taxon>Chryseobacterium</taxon>
    </lineage>
</organism>
<dbReference type="InterPro" id="IPR027417">
    <property type="entry name" value="P-loop_NTPase"/>
</dbReference>
<evidence type="ECO:0000259" key="2">
    <source>
        <dbReference type="Pfam" id="PF20469"/>
    </source>
</evidence>
<protein>
    <submittedName>
        <fullName evidence="3">AAA family ATPase</fullName>
    </submittedName>
</protein>
<feature type="domain" description="OLD protein-like TOPRIM" evidence="2">
    <location>
        <begin position="404"/>
        <end position="473"/>
    </location>
</feature>
<gene>
    <name evidence="3" type="ORF">CRDW_13190</name>
</gene>
<keyword evidence="4" id="KW-1185">Reference proteome</keyword>
<dbReference type="InterPro" id="IPR051396">
    <property type="entry name" value="Bact_Antivir_Def_Nuclease"/>
</dbReference>
<proteinExistence type="predicted"/>
<reference evidence="3 4" key="1">
    <citation type="journal article" date="2020" name="Microbes Environ.">
        <title>Synthetic bacterial community of duckweed: a simple and stable system to study plant-microbe interactions.</title>
        <authorList>
            <person name="Ishizawa H."/>
            <person name="Tada M."/>
            <person name="Kuroda M."/>
            <person name="Inoue D."/>
            <person name="Futamata H."/>
            <person name="Ike M."/>
        </authorList>
    </citation>
    <scope>NUCLEOTIDE SEQUENCE [LARGE SCALE GENOMIC DNA]</scope>
    <source>
        <strain evidence="3 4">DW100</strain>
    </source>
</reference>
<dbReference type="RefSeq" id="WP_338614734.1">
    <property type="nucleotide sequence ID" value="NZ_AP029022.1"/>
</dbReference>
<dbReference type="InterPro" id="IPR034139">
    <property type="entry name" value="TOPRIM_OLD"/>
</dbReference>
<dbReference type="Gene3D" id="3.40.50.300">
    <property type="entry name" value="P-loop containing nucleotide triphosphate hydrolases"/>
    <property type="match status" value="1"/>
</dbReference>
<evidence type="ECO:0000313" key="3">
    <source>
        <dbReference type="EMBL" id="BEV03945.1"/>
    </source>
</evidence>
<dbReference type="PANTHER" id="PTHR43581">
    <property type="entry name" value="ATP/GTP PHOSPHATASE"/>
    <property type="match status" value="1"/>
</dbReference>
<dbReference type="Pfam" id="PF13175">
    <property type="entry name" value="AAA_15"/>
    <property type="match status" value="1"/>
</dbReference>